<protein>
    <submittedName>
        <fullName evidence="3">Acyl-CoA thioesterase</fullName>
    </submittedName>
</protein>
<dbReference type="InterPro" id="IPR029069">
    <property type="entry name" value="HotDog_dom_sf"/>
</dbReference>
<accession>A0ABS2GRW6</accession>
<dbReference type="InterPro" id="IPR050563">
    <property type="entry name" value="4-hydroxybenzoyl-CoA_TE"/>
</dbReference>
<comment type="similarity">
    <text evidence="1">Belongs to the 4-hydroxybenzoyl-CoA thioesterase family.</text>
</comment>
<evidence type="ECO:0000256" key="2">
    <source>
        <dbReference type="ARBA" id="ARBA00022801"/>
    </source>
</evidence>
<dbReference type="PANTHER" id="PTHR31793:SF27">
    <property type="entry name" value="NOVEL THIOESTERASE SUPERFAMILY DOMAIN AND SAPOSIN A-TYPE DOMAIN CONTAINING PROTEIN (0610012H03RIK)"/>
    <property type="match status" value="1"/>
</dbReference>
<dbReference type="PANTHER" id="PTHR31793">
    <property type="entry name" value="4-HYDROXYBENZOYL-COA THIOESTERASE FAMILY MEMBER"/>
    <property type="match status" value="1"/>
</dbReference>
<keyword evidence="2" id="KW-0378">Hydrolase</keyword>
<dbReference type="EMBL" id="JACJKX010000006">
    <property type="protein sequence ID" value="MBM6928540.1"/>
    <property type="molecule type" value="Genomic_DNA"/>
</dbReference>
<gene>
    <name evidence="3" type="ORF">H5985_04565</name>
</gene>
<evidence type="ECO:0000256" key="1">
    <source>
        <dbReference type="ARBA" id="ARBA00005953"/>
    </source>
</evidence>
<dbReference type="SUPFAM" id="SSF54637">
    <property type="entry name" value="Thioesterase/thiol ester dehydrase-isomerase"/>
    <property type="match status" value="1"/>
</dbReference>
<dbReference type="RefSeq" id="WP_205050136.1">
    <property type="nucleotide sequence ID" value="NZ_JACJKX010000006.1"/>
</dbReference>
<organism evidence="3 4">
    <name type="scientific">Parasutterella secunda</name>
    <dbReference type="NCBI Taxonomy" id="626947"/>
    <lineage>
        <taxon>Bacteria</taxon>
        <taxon>Pseudomonadati</taxon>
        <taxon>Pseudomonadota</taxon>
        <taxon>Betaproteobacteria</taxon>
        <taxon>Burkholderiales</taxon>
        <taxon>Sutterellaceae</taxon>
        <taxon>Parasutterella</taxon>
    </lineage>
</organism>
<comment type="caution">
    <text evidence="3">The sequence shown here is derived from an EMBL/GenBank/DDBJ whole genome shotgun (WGS) entry which is preliminary data.</text>
</comment>
<dbReference type="Proteomes" id="UP000777002">
    <property type="component" value="Unassembled WGS sequence"/>
</dbReference>
<evidence type="ECO:0000313" key="4">
    <source>
        <dbReference type="Proteomes" id="UP000777002"/>
    </source>
</evidence>
<evidence type="ECO:0000313" key="3">
    <source>
        <dbReference type="EMBL" id="MBM6928540.1"/>
    </source>
</evidence>
<dbReference type="Gene3D" id="3.10.129.10">
    <property type="entry name" value="Hotdog Thioesterase"/>
    <property type="match status" value="1"/>
</dbReference>
<dbReference type="Pfam" id="PF13279">
    <property type="entry name" value="4HBT_2"/>
    <property type="match status" value="1"/>
</dbReference>
<reference evidence="3 4" key="1">
    <citation type="journal article" date="2021" name="Sci. Rep.">
        <title>The distribution of antibiotic resistance genes in chicken gut microbiota commensals.</title>
        <authorList>
            <person name="Juricova H."/>
            <person name="Matiasovicova J."/>
            <person name="Kubasova T."/>
            <person name="Cejkova D."/>
            <person name="Rychlik I."/>
        </authorList>
    </citation>
    <scope>NUCLEOTIDE SEQUENCE [LARGE SCALE GENOMIC DNA]</scope>
    <source>
        <strain evidence="3 4">An562</strain>
    </source>
</reference>
<dbReference type="CDD" id="cd00586">
    <property type="entry name" value="4HBT"/>
    <property type="match status" value="1"/>
</dbReference>
<sequence>MMEIYQYSFKVGPESIDILRHVNNREYLRWMEMAAMKHASLLGCGAKECLQQGEVWVAREHWIEYLRPCYEGDELTIYSWVETMDGPRSLRRYAIKRGARLVCVGATEWVYIDYKSGKVKDVPADVASRFTIIGSDDERLIDLGIARGVRFEPHYPTEKLP</sequence>
<proteinExistence type="inferred from homology"/>
<name>A0ABS2GRW6_9BURK</name>
<keyword evidence="4" id="KW-1185">Reference proteome</keyword>